<keyword evidence="7" id="KW-1185">Reference proteome</keyword>
<sequence>MIGYVFTGIAASITTVIIGFRLYRTYFVWGDYHDMIKKYGKLKNFDQLTIVLTGCNTGIGKETARILYQNDARIIMANRNEAQTLEVIDELRKQFPKSNGELVYKRLDLSSMDSVKEFTKDIEKNESRVDVLINNAAVFGAPRQITNDGFEINMQVNHLAQAVLVNRLLPKLSSVDSLGRIVQVSTTLTKTAKLDLEFLSKIDQNQLKNVSDKNIKVYQSSKLANLQFMRALSVKLQSNSKNKIQICLASPGFCYSRLHRYSSNKQMIFYSLLAPFLFAFMKSSRQGAQTIVGCSMIEHIRSTDVLYHNCAIDEEFLKKVPMSASITDETVYEITNKSINEYC</sequence>
<accession>A0A132A865</accession>
<dbReference type="PANTHER" id="PTHR43157">
    <property type="entry name" value="PHOSPHATIDYLINOSITOL-GLYCAN BIOSYNTHESIS CLASS F PROTEIN-RELATED"/>
    <property type="match status" value="1"/>
</dbReference>
<evidence type="ECO:0000256" key="1">
    <source>
        <dbReference type="ARBA" id="ARBA00023002"/>
    </source>
</evidence>
<proteinExistence type="inferred from homology"/>
<feature type="transmembrane region" description="Helical" evidence="3">
    <location>
        <begin position="6"/>
        <end position="23"/>
    </location>
</feature>
<evidence type="ECO:0000313" key="8">
    <source>
        <dbReference type="Proteomes" id="UP000616769"/>
    </source>
</evidence>
<organism evidence="5 8">
    <name type="scientific">Sarcoptes scabiei</name>
    <name type="common">Itch mite</name>
    <name type="synonym">Acarus scabiei</name>
    <dbReference type="NCBI Taxonomy" id="52283"/>
    <lineage>
        <taxon>Eukaryota</taxon>
        <taxon>Metazoa</taxon>
        <taxon>Ecdysozoa</taxon>
        <taxon>Arthropoda</taxon>
        <taxon>Chelicerata</taxon>
        <taxon>Arachnida</taxon>
        <taxon>Acari</taxon>
        <taxon>Acariformes</taxon>
        <taxon>Sarcoptiformes</taxon>
        <taxon>Astigmata</taxon>
        <taxon>Psoroptidia</taxon>
        <taxon>Sarcoptoidea</taxon>
        <taxon>Sarcoptidae</taxon>
        <taxon>Sarcoptinae</taxon>
        <taxon>Sarcoptes</taxon>
    </lineage>
</organism>
<keyword evidence="3" id="KW-0472">Membrane</keyword>
<dbReference type="EnsemblMetazoa" id="SSS_6979s_mrna">
    <property type="protein sequence ID" value="KAF7488592.1"/>
    <property type="gene ID" value="SSS_6979"/>
</dbReference>
<evidence type="ECO:0000313" key="6">
    <source>
        <dbReference type="EnsemblMetazoa" id="KAF7488592.1"/>
    </source>
</evidence>
<dbReference type="PANTHER" id="PTHR43157:SF31">
    <property type="entry name" value="PHOSPHATIDYLINOSITOL-GLYCAN BIOSYNTHESIS CLASS F PROTEIN"/>
    <property type="match status" value="1"/>
</dbReference>
<keyword evidence="1" id="KW-0560">Oxidoreductase</keyword>
<protein>
    <submittedName>
        <fullName evidence="5">Restnol dehydrogenase-like protein</fullName>
    </submittedName>
    <submittedName>
        <fullName evidence="4">Retinol dehydrogenase 14</fullName>
    </submittedName>
</protein>
<dbReference type="SUPFAM" id="SSF51735">
    <property type="entry name" value="NAD(P)-binding Rossmann-fold domains"/>
    <property type="match status" value="1"/>
</dbReference>
<dbReference type="AlphaFoldDB" id="A0A132A865"/>
<dbReference type="EMBL" id="WVUK01000066">
    <property type="protein sequence ID" value="KAF7488592.1"/>
    <property type="molecule type" value="Genomic_DNA"/>
</dbReference>
<dbReference type="InterPro" id="IPR002347">
    <property type="entry name" value="SDR_fam"/>
</dbReference>
<reference evidence="6" key="4">
    <citation type="submission" date="2022-06" db="UniProtKB">
        <authorList>
            <consortium name="EnsemblMetazoa"/>
        </authorList>
    </citation>
    <scope>IDENTIFICATION</scope>
</reference>
<dbReference type="Pfam" id="PF00106">
    <property type="entry name" value="adh_short"/>
    <property type="match status" value="1"/>
</dbReference>
<gene>
    <name evidence="5" type="ORF">QR98_0053040</name>
    <name evidence="4" type="ORF">SSS_6979</name>
</gene>
<dbReference type="GO" id="GO:0016491">
    <property type="term" value="F:oxidoreductase activity"/>
    <property type="evidence" value="ECO:0007669"/>
    <property type="project" value="UniProtKB-KW"/>
</dbReference>
<dbReference type="Gene3D" id="3.40.50.720">
    <property type="entry name" value="NAD(P)-binding Rossmann-like Domain"/>
    <property type="match status" value="1"/>
</dbReference>
<name>A0A132A865_SARSC</name>
<evidence type="ECO:0000313" key="4">
    <source>
        <dbReference type="EMBL" id="KAF7488592.1"/>
    </source>
</evidence>
<comment type="similarity">
    <text evidence="2">Belongs to the short-chain dehydrogenases/reductases (SDR) family.</text>
</comment>
<keyword evidence="3" id="KW-0812">Transmembrane</keyword>
<evidence type="ECO:0000313" key="7">
    <source>
        <dbReference type="Proteomes" id="UP000070412"/>
    </source>
</evidence>
<evidence type="ECO:0000256" key="3">
    <source>
        <dbReference type="SAM" id="Phobius"/>
    </source>
</evidence>
<evidence type="ECO:0000256" key="2">
    <source>
        <dbReference type="RuleBase" id="RU000363"/>
    </source>
</evidence>
<dbReference type="PRINTS" id="PR00080">
    <property type="entry name" value="SDRFAMILY"/>
</dbReference>
<dbReference type="Proteomes" id="UP000070412">
    <property type="component" value="Unassembled WGS sequence"/>
</dbReference>
<dbReference type="OrthoDB" id="191139at2759"/>
<dbReference type="VEuPathDB" id="VectorBase:SSCA000858"/>
<reference evidence="7" key="2">
    <citation type="journal article" date="2020" name="PLoS Negl. Trop. Dis.">
        <title>High-quality nuclear genome for Sarcoptes scabiei-A critical resource for a neglected parasite.</title>
        <authorList>
            <person name="Korhonen P.K."/>
            <person name="Gasser R.B."/>
            <person name="Ma G."/>
            <person name="Wang T."/>
            <person name="Stroehlein A.J."/>
            <person name="Young N.D."/>
            <person name="Ang C.S."/>
            <person name="Fernando D.D."/>
            <person name="Lu H.C."/>
            <person name="Taylor S."/>
            <person name="Reynolds S.L."/>
            <person name="Mofiz E."/>
            <person name="Najaraj S.H."/>
            <person name="Gowda H."/>
            <person name="Madugundu A."/>
            <person name="Renuse S."/>
            <person name="Holt D."/>
            <person name="Pandey A."/>
            <person name="Papenfuss A.T."/>
            <person name="Fischer K."/>
        </authorList>
    </citation>
    <scope>NUCLEOTIDE SEQUENCE [LARGE SCALE GENOMIC DNA]</scope>
</reference>
<dbReference type="EMBL" id="JXLN01011121">
    <property type="protein sequence ID" value="KPM06825.1"/>
    <property type="molecule type" value="Genomic_DNA"/>
</dbReference>
<dbReference type="InterPro" id="IPR036291">
    <property type="entry name" value="NAD(P)-bd_dom_sf"/>
</dbReference>
<reference evidence="5 8" key="1">
    <citation type="journal article" date="2015" name="Parasit. Vectors">
        <title>Draft genome of the scabies mite.</title>
        <authorList>
            <person name="Rider S.D.Jr."/>
            <person name="Morgan M.S."/>
            <person name="Arlian L.G."/>
        </authorList>
    </citation>
    <scope>NUCLEOTIDE SEQUENCE [LARGE SCALE GENOMIC DNA]</scope>
    <source>
        <strain evidence="5">Arlian Lab</strain>
    </source>
</reference>
<evidence type="ECO:0000313" key="5">
    <source>
        <dbReference type="EMBL" id="KPM06825.1"/>
    </source>
</evidence>
<dbReference type="Proteomes" id="UP000616769">
    <property type="component" value="Unassembled WGS sequence"/>
</dbReference>
<keyword evidence="3" id="KW-1133">Transmembrane helix</keyword>
<reference evidence="4" key="3">
    <citation type="submission" date="2020-01" db="EMBL/GenBank/DDBJ databases">
        <authorList>
            <person name="Korhonen P.K.K."/>
            <person name="Guangxu M.G."/>
            <person name="Wang T.W."/>
            <person name="Stroehlein A.J.S."/>
            <person name="Young N.D."/>
            <person name="Ang C.-S.A."/>
            <person name="Fernando D.W.F."/>
            <person name="Lu H.L."/>
            <person name="Taylor S.T."/>
            <person name="Ehtesham M.E.M."/>
            <person name="Najaraj S.H.N."/>
            <person name="Harsha G.H.G."/>
            <person name="Madugundu A.M."/>
            <person name="Renuse S.R."/>
            <person name="Holt D.H."/>
            <person name="Pandey A.P."/>
            <person name="Papenfuss A.P."/>
            <person name="Gasser R.B.G."/>
            <person name="Fischer K.F."/>
        </authorList>
    </citation>
    <scope>NUCLEOTIDE SEQUENCE</scope>
    <source>
        <strain evidence="4">SSS_KF_BRIS2020</strain>
    </source>
</reference>
<dbReference type="PRINTS" id="PR00081">
    <property type="entry name" value="GDHRDH"/>
</dbReference>